<dbReference type="Pfam" id="PF02541">
    <property type="entry name" value="Ppx-GppA"/>
    <property type="match status" value="1"/>
</dbReference>
<evidence type="ECO:0000313" key="4">
    <source>
        <dbReference type="EMBL" id="CUM85105.1"/>
    </source>
</evidence>
<organism evidence="4 5">
    <name type="scientific">Anaerobutyricum hallii</name>
    <dbReference type="NCBI Taxonomy" id="39488"/>
    <lineage>
        <taxon>Bacteria</taxon>
        <taxon>Bacillati</taxon>
        <taxon>Bacillota</taxon>
        <taxon>Clostridia</taxon>
        <taxon>Lachnospirales</taxon>
        <taxon>Lachnospiraceae</taxon>
        <taxon>Anaerobutyricum</taxon>
    </lineage>
</organism>
<evidence type="ECO:0000259" key="2">
    <source>
        <dbReference type="Pfam" id="PF02541"/>
    </source>
</evidence>
<dbReference type="InterPro" id="IPR048950">
    <property type="entry name" value="Ppx_GppA_C"/>
</dbReference>
<dbReference type="Gene3D" id="1.10.3210.10">
    <property type="entry name" value="Hypothetical protein af1432"/>
    <property type="match status" value="1"/>
</dbReference>
<gene>
    <name evidence="4" type="ORF">ERS852578_00655</name>
</gene>
<dbReference type="InterPro" id="IPR050273">
    <property type="entry name" value="GppA/Ppx_hydrolase"/>
</dbReference>
<sequence length="511" mass="58940">MGISPYAAIVIGSKNMLMKVYEISGGKGFRTVDEIRYEYELGKEAYFTRKITFAQIEEICNVLMEFQQRMREYAITEFRCYATSAIRNAKNQVSVLNQIKIRTGVDVIMLSNSELRFLMYKGIQVLDIDFNKIIEKNTAILDIGSGSVQVSLFDKQALYMTQNLDIGTVKVRGFLESVENNVLDYISVLEEYIQYEFDMFKSGYLKDKDIKNVIAIGDEIKNINRLIPELHLTDTMSYEQILYIYKKIKKASYQDIALKYGLSIEDARMVLPSVLIYKTFLERSKADTVYICATNLCDGSVVDYAQETKKIKLSHDFYQDIVASAKYIGKRYRYSKVHAQYITDLALEIFDKTKKFHGLTQRDRLILEISAILHDIGKYVNLNDPGKNGYQLIISTEIMGLSHREREEVANIVLYNTQELPDTDELDTAFWREEYLRIAKLSSILRLANALDRGHKQKLEKCSMARKGKELIISLETNQDITLEITRFSKKSETFSEFTGITPVLKQKRAL</sequence>
<name>A0A173S5D7_9FIRM</name>
<dbReference type="Proteomes" id="UP000095390">
    <property type="component" value="Unassembled WGS sequence"/>
</dbReference>
<dbReference type="RefSeq" id="WP_055182420.1">
    <property type="nucleotide sequence ID" value="NZ_CYYC01000005.1"/>
</dbReference>
<dbReference type="OrthoDB" id="9814545at2"/>
<dbReference type="GO" id="GO:0016462">
    <property type="term" value="F:pyrophosphatase activity"/>
    <property type="evidence" value="ECO:0007669"/>
    <property type="project" value="TreeGrafter"/>
</dbReference>
<dbReference type="Pfam" id="PF21447">
    <property type="entry name" value="Ppx-GppA_III"/>
    <property type="match status" value="1"/>
</dbReference>
<dbReference type="CDD" id="cd24006">
    <property type="entry name" value="ASKHA_NBD_PPX_GppA"/>
    <property type="match status" value="1"/>
</dbReference>
<dbReference type="InterPro" id="IPR003607">
    <property type="entry name" value="HD/PDEase_dom"/>
</dbReference>
<dbReference type="EMBL" id="CYYC01000005">
    <property type="protein sequence ID" value="CUM85105.1"/>
    <property type="molecule type" value="Genomic_DNA"/>
</dbReference>
<dbReference type="PANTHER" id="PTHR30005:SF0">
    <property type="entry name" value="RETROGRADE REGULATION PROTEIN 2"/>
    <property type="match status" value="1"/>
</dbReference>
<accession>A0A173S5D7</accession>
<feature type="domain" description="Ppx/GppA phosphatase C-terminal" evidence="3">
    <location>
        <begin position="324"/>
        <end position="478"/>
    </location>
</feature>
<evidence type="ECO:0000259" key="3">
    <source>
        <dbReference type="Pfam" id="PF21447"/>
    </source>
</evidence>
<evidence type="ECO:0000313" key="5">
    <source>
        <dbReference type="Proteomes" id="UP000095390"/>
    </source>
</evidence>
<dbReference type="SUPFAM" id="SSF53067">
    <property type="entry name" value="Actin-like ATPase domain"/>
    <property type="match status" value="2"/>
</dbReference>
<evidence type="ECO:0000256" key="1">
    <source>
        <dbReference type="ARBA" id="ARBA00007125"/>
    </source>
</evidence>
<dbReference type="InterPro" id="IPR043129">
    <property type="entry name" value="ATPase_NBD"/>
</dbReference>
<proteinExistence type="inferred from homology"/>
<reference evidence="4 5" key="1">
    <citation type="submission" date="2015-09" db="EMBL/GenBank/DDBJ databases">
        <authorList>
            <consortium name="Pathogen Informatics"/>
        </authorList>
    </citation>
    <scope>NUCLEOTIDE SEQUENCE [LARGE SCALE GENOMIC DNA]</scope>
    <source>
        <strain evidence="4 5">2789STDY5834966</strain>
    </source>
</reference>
<dbReference type="Gene3D" id="3.30.420.150">
    <property type="entry name" value="Exopolyphosphatase. Domain 2"/>
    <property type="match status" value="1"/>
</dbReference>
<dbReference type="Gene3D" id="3.30.420.40">
    <property type="match status" value="1"/>
</dbReference>
<dbReference type="SUPFAM" id="SSF109604">
    <property type="entry name" value="HD-domain/PDEase-like"/>
    <property type="match status" value="1"/>
</dbReference>
<feature type="domain" description="Ppx/GppA phosphatase N-terminal" evidence="2">
    <location>
        <begin position="20"/>
        <end position="305"/>
    </location>
</feature>
<comment type="similarity">
    <text evidence="1">Belongs to the GppA/Ppx family.</text>
</comment>
<dbReference type="InterPro" id="IPR003695">
    <property type="entry name" value="Ppx_GppA_N"/>
</dbReference>
<dbReference type="AlphaFoldDB" id="A0A173S5D7"/>
<keyword evidence="4" id="KW-0378">Hydrolase</keyword>
<dbReference type="PANTHER" id="PTHR30005">
    <property type="entry name" value="EXOPOLYPHOSPHATASE"/>
    <property type="match status" value="1"/>
</dbReference>
<dbReference type="CDD" id="cd00077">
    <property type="entry name" value="HDc"/>
    <property type="match status" value="1"/>
</dbReference>
<protein>
    <submittedName>
        <fullName evidence="4">Guanosine pentaphosphate phosphohydrolase</fullName>
    </submittedName>
</protein>